<dbReference type="Gene3D" id="3.40.640.10">
    <property type="entry name" value="Type I PLP-dependent aspartate aminotransferase-like (Major domain)"/>
    <property type="match status" value="1"/>
</dbReference>
<dbReference type="Pfam" id="PF00266">
    <property type="entry name" value="Aminotran_5"/>
    <property type="match status" value="1"/>
</dbReference>
<gene>
    <name evidence="3" type="ORF">QO002_005427</name>
</gene>
<keyword evidence="3" id="KW-0456">Lyase</keyword>
<proteinExistence type="predicted"/>
<dbReference type="Proteomes" id="UP001230207">
    <property type="component" value="Unassembled WGS sequence"/>
</dbReference>
<name>A0ABU0BY77_9HYPH</name>
<dbReference type="GO" id="GO:0016829">
    <property type="term" value="F:lyase activity"/>
    <property type="evidence" value="ECO:0007669"/>
    <property type="project" value="UniProtKB-KW"/>
</dbReference>
<dbReference type="SUPFAM" id="SSF53383">
    <property type="entry name" value="PLP-dependent transferases"/>
    <property type="match status" value="1"/>
</dbReference>
<evidence type="ECO:0000256" key="1">
    <source>
        <dbReference type="ARBA" id="ARBA00022898"/>
    </source>
</evidence>
<dbReference type="PANTHER" id="PTHR43586:SF15">
    <property type="entry name" value="BLR3095 PROTEIN"/>
    <property type="match status" value="1"/>
</dbReference>
<evidence type="ECO:0000313" key="3">
    <source>
        <dbReference type="EMBL" id="MDQ0323221.1"/>
    </source>
</evidence>
<keyword evidence="1" id="KW-0663">Pyridoxal phosphate</keyword>
<dbReference type="Gene3D" id="3.90.1150.10">
    <property type="entry name" value="Aspartate Aminotransferase, domain 1"/>
    <property type="match status" value="1"/>
</dbReference>
<sequence>MDETTVLDIDAVRSDFPYLRQRVYLNTAATGIMPLGAGEAVGRRLDSMFSRGYDAAEEWQSITASVKARLAGLTGVEAQDISFASSTSEVLNLVAWSVPVRPGDQVVVCEDEFPTVRAVANSLSGRGATLVTVAVDAEANRTAALAASIKRGGVVLVSHVHWETGTQVDLQTLSETCRAKGALLVVDGIHALGAVPVSAQLTDVYAASTFKWLLSGFGLAISITSPRFRQSLEPVFRGYSNPQPSRELQYSHSNYPGLTTLDFGLTYLERLGWDNIFRRNRSLCTRLSDGLSALGLPLVSPPGAAPIVSFHSEDAKRLVEAMDAEGVSVAARGANVRVSPHFYNAEADIDAFIDSLKNLERD</sequence>
<evidence type="ECO:0000259" key="2">
    <source>
        <dbReference type="Pfam" id="PF00266"/>
    </source>
</evidence>
<dbReference type="InterPro" id="IPR000192">
    <property type="entry name" value="Aminotrans_V_dom"/>
</dbReference>
<comment type="caution">
    <text evidence="3">The sequence shown here is derived from an EMBL/GenBank/DDBJ whole genome shotgun (WGS) entry which is preliminary data.</text>
</comment>
<reference evidence="3 4" key="1">
    <citation type="submission" date="2023-07" db="EMBL/GenBank/DDBJ databases">
        <title>Genomic Encyclopedia of Type Strains, Phase IV (KMG-IV): sequencing the most valuable type-strain genomes for metagenomic binning, comparative biology and taxonomic classification.</title>
        <authorList>
            <person name="Goeker M."/>
        </authorList>
    </citation>
    <scope>NUCLEOTIDE SEQUENCE [LARGE SCALE GENOMIC DNA]</scope>
    <source>
        <strain evidence="3 4">DSM 1112</strain>
    </source>
</reference>
<feature type="domain" description="Aminotransferase class V" evidence="2">
    <location>
        <begin position="23"/>
        <end position="351"/>
    </location>
</feature>
<dbReference type="RefSeq" id="WP_307235625.1">
    <property type="nucleotide sequence ID" value="NZ_JAUSVF010000003.1"/>
</dbReference>
<protein>
    <submittedName>
        <fullName evidence="3">Selenocysteine lyase/cysteine desulfurase</fullName>
    </submittedName>
</protein>
<dbReference type="EMBL" id="JAUSVF010000003">
    <property type="protein sequence ID" value="MDQ0323221.1"/>
    <property type="molecule type" value="Genomic_DNA"/>
</dbReference>
<evidence type="ECO:0000313" key="4">
    <source>
        <dbReference type="Proteomes" id="UP001230207"/>
    </source>
</evidence>
<keyword evidence="4" id="KW-1185">Reference proteome</keyword>
<organism evidence="3 4">
    <name type="scientific">Pararhizobium capsulatum DSM 1112</name>
    <dbReference type="NCBI Taxonomy" id="1121113"/>
    <lineage>
        <taxon>Bacteria</taxon>
        <taxon>Pseudomonadati</taxon>
        <taxon>Pseudomonadota</taxon>
        <taxon>Alphaproteobacteria</taxon>
        <taxon>Hyphomicrobiales</taxon>
        <taxon>Rhizobiaceae</taxon>
        <taxon>Rhizobium/Agrobacterium group</taxon>
        <taxon>Pararhizobium</taxon>
    </lineage>
</organism>
<dbReference type="InterPro" id="IPR015424">
    <property type="entry name" value="PyrdxlP-dep_Trfase"/>
</dbReference>
<dbReference type="InterPro" id="IPR015422">
    <property type="entry name" value="PyrdxlP-dep_Trfase_small"/>
</dbReference>
<dbReference type="PANTHER" id="PTHR43586">
    <property type="entry name" value="CYSTEINE DESULFURASE"/>
    <property type="match status" value="1"/>
</dbReference>
<dbReference type="InterPro" id="IPR015421">
    <property type="entry name" value="PyrdxlP-dep_Trfase_major"/>
</dbReference>
<accession>A0ABU0BY77</accession>